<proteinExistence type="predicted"/>
<evidence type="ECO:0000313" key="1">
    <source>
        <dbReference type="EMBL" id="CEK75076.1"/>
    </source>
</evidence>
<feature type="non-terminal residue" evidence="1">
    <location>
        <position position="73"/>
    </location>
</feature>
<organism evidence="1">
    <name type="scientific">Arion vulgaris</name>
    <dbReference type="NCBI Taxonomy" id="1028688"/>
    <lineage>
        <taxon>Eukaryota</taxon>
        <taxon>Metazoa</taxon>
        <taxon>Spiralia</taxon>
        <taxon>Lophotrochozoa</taxon>
        <taxon>Mollusca</taxon>
        <taxon>Gastropoda</taxon>
        <taxon>Heterobranchia</taxon>
        <taxon>Euthyneura</taxon>
        <taxon>Panpulmonata</taxon>
        <taxon>Eupulmonata</taxon>
        <taxon>Stylommatophora</taxon>
        <taxon>Helicina</taxon>
        <taxon>Arionoidea</taxon>
        <taxon>Arionidae</taxon>
        <taxon>Arion</taxon>
    </lineage>
</organism>
<gene>
    <name evidence="1" type="primary">ORF93904</name>
</gene>
<dbReference type="EMBL" id="HACG01028211">
    <property type="protein sequence ID" value="CEK75076.1"/>
    <property type="molecule type" value="Transcribed_RNA"/>
</dbReference>
<reference evidence="1" key="1">
    <citation type="submission" date="2014-12" db="EMBL/GenBank/DDBJ databases">
        <title>Insight into the proteome of Arion vulgaris.</title>
        <authorList>
            <person name="Aradska J."/>
            <person name="Bulat T."/>
            <person name="Smidak R."/>
            <person name="Sarate P."/>
            <person name="Gangsoo J."/>
            <person name="Sialana F."/>
            <person name="Bilban M."/>
            <person name="Lubec G."/>
        </authorList>
    </citation>
    <scope>NUCLEOTIDE SEQUENCE</scope>
    <source>
        <tissue evidence="1">Skin</tissue>
    </source>
</reference>
<name>A0A0B7A4W1_9EUPU</name>
<protein>
    <submittedName>
        <fullName evidence="1">Uncharacterized protein</fullName>
    </submittedName>
</protein>
<sequence length="73" mass="8221">MCGVVAASVLLDCVDQITAKSTADTVTNRTLLTMPHIFQFPILEDLVLEYLCDDCDLRYFKSSHSQLIVFHSQ</sequence>
<accession>A0A0B7A4W1</accession>
<dbReference type="AlphaFoldDB" id="A0A0B7A4W1"/>